<gene>
    <name evidence="3" type="primary">Vti1b</name>
    <name evidence="3" type="ORF">SPIL2461_LOCUS12003</name>
</gene>
<reference evidence="3" key="1">
    <citation type="submission" date="2021-02" db="EMBL/GenBank/DDBJ databases">
        <authorList>
            <person name="Dougan E. K."/>
            <person name="Rhodes N."/>
            <person name="Thang M."/>
            <person name="Chan C."/>
        </authorList>
    </citation>
    <scope>NUCLEOTIDE SEQUENCE</scope>
</reference>
<feature type="domain" description="EF-hand" evidence="2">
    <location>
        <begin position="65"/>
        <end position="100"/>
    </location>
</feature>
<dbReference type="SMART" id="SM00054">
    <property type="entry name" value="EFh"/>
    <property type="match status" value="2"/>
</dbReference>
<dbReference type="Gene3D" id="1.10.238.10">
    <property type="entry name" value="EF-hand"/>
    <property type="match status" value="1"/>
</dbReference>
<sequence length="197" mass="22605">MIALSIGLVMDILDLLEFLISRFNNVDEAFRKIISTSDTKTPLITLRVFQAALVALECGKFKGPDEHQRLQAIFRYLDPGGEGSISQDEWRVLGQLWNEFDLTIREFVQFLIIAFGEDLQDAWEALDDDQSGELSEEEWFEAVEKIGYFGPARVIFALLDGSDDGDISANEFQVLEKYKPKPKGEKRHPHQHHHHHH</sequence>
<keyword evidence="1" id="KW-0106">Calcium</keyword>
<dbReference type="SUPFAM" id="SSF47473">
    <property type="entry name" value="EF-hand"/>
    <property type="match status" value="1"/>
</dbReference>
<dbReference type="EMBL" id="CAJNIZ010023914">
    <property type="protein sequence ID" value="CAE7472761.1"/>
    <property type="molecule type" value="Genomic_DNA"/>
</dbReference>
<protein>
    <submittedName>
        <fullName evidence="3">Vti1b protein</fullName>
    </submittedName>
</protein>
<comment type="caution">
    <text evidence="3">The sequence shown here is derived from an EMBL/GenBank/DDBJ whole genome shotgun (WGS) entry which is preliminary data.</text>
</comment>
<proteinExistence type="predicted"/>
<dbReference type="GO" id="GO:0005509">
    <property type="term" value="F:calcium ion binding"/>
    <property type="evidence" value="ECO:0007669"/>
    <property type="project" value="InterPro"/>
</dbReference>
<dbReference type="InterPro" id="IPR002048">
    <property type="entry name" value="EF_hand_dom"/>
</dbReference>
<evidence type="ECO:0000313" key="4">
    <source>
        <dbReference type="Proteomes" id="UP000649617"/>
    </source>
</evidence>
<evidence type="ECO:0000313" key="3">
    <source>
        <dbReference type="EMBL" id="CAE7472761.1"/>
    </source>
</evidence>
<dbReference type="Proteomes" id="UP000649617">
    <property type="component" value="Unassembled WGS sequence"/>
</dbReference>
<evidence type="ECO:0000256" key="1">
    <source>
        <dbReference type="ARBA" id="ARBA00022837"/>
    </source>
</evidence>
<feature type="domain" description="EF-hand" evidence="2">
    <location>
        <begin position="114"/>
        <end position="149"/>
    </location>
</feature>
<organism evidence="3 4">
    <name type="scientific">Symbiodinium pilosum</name>
    <name type="common">Dinoflagellate</name>
    <dbReference type="NCBI Taxonomy" id="2952"/>
    <lineage>
        <taxon>Eukaryota</taxon>
        <taxon>Sar</taxon>
        <taxon>Alveolata</taxon>
        <taxon>Dinophyceae</taxon>
        <taxon>Suessiales</taxon>
        <taxon>Symbiodiniaceae</taxon>
        <taxon>Symbiodinium</taxon>
    </lineage>
</organism>
<dbReference type="PROSITE" id="PS00018">
    <property type="entry name" value="EF_HAND_1"/>
    <property type="match status" value="2"/>
</dbReference>
<dbReference type="InterPro" id="IPR011992">
    <property type="entry name" value="EF-hand-dom_pair"/>
</dbReference>
<evidence type="ECO:0000259" key="2">
    <source>
        <dbReference type="PROSITE" id="PS50222"/>
    </source>
</evidence>
<name>A0A812SD85_SYMPI</name>
<dbReference type="Pfam" id="PF13833">
    <property type="entry name" value="EF-hand_8"/>
    <property type="match status" value="1"/>
</dbReference>
<dbReference type="PROSITE" id="PS50222">
    <property type="entry name" value="EF_HAND_2"/>
    <property type="match status" value="2"/>
</dbReference>
<keyword evidence="4" id="KW-1185">Reference proteome</keyword>
<dbReference type="AlphaFoldDB" id="A0A812SD85"/>
<accession>A0A812SD85</accession>
<dbReference type="OrthoDB" id="26525at2759"/>
<dbReference type="InterPro" id="IPR018247">
    <property type="entry name" value="EF_Hand_1_Ca_BS"/>
</dbReference>